<evidence type="ECO:0000256" key="2">
    <source>
        <dbReference type="ARBA" id="ARBA00022857"/>
    </source>
</evidence>
<dbReference type="Pfam" id="PF00107">
    <property type="entry name" value="ADH_zinc_N"/>
    <property type="match status" value="1"/>
</dbReference>
<dbReference type="Gene3D" id="3.90.180.10">
    <property type="entry name" value="Medium-chain alcohol dehydrogenases, catalytic domain"/>
    <property type="match status" value="1"/>
</dbReference>
<dbReference type="HOGENOM" id="CLU_026673_3_0_6"/>
<dbReference type="InterPro" id="IPR036291">
    <property type="entry name" value="NAD(P)-bd_dom_sf"/>
</dbReference>
<dbReference type="InterPro" id="IPR013154">
    <property type="entry name" value="ADH-like_N"/>
</dbReference>
<dbReference type="SMART" id="SM00829">
    <property type="entry name" value="PKS_ER"/>
    <property type="match status" value="1"/>
</dbReference>
<comment type="caution">
    <text evidence="5">The sequence shown here is derived from an EMBL/GenBank/DDBJ whole genome shotgun (WGS) entry which is preliminary data.</text>
</comment>
<feature type="domain" description="Enoyl reductase (ER)" evidence="4">
    <location>
        <begin position="13"/>
        <end position="341"/>
    </location>
</feature>
<comment type="similarity">
    <text evidence="1 3">Belongs to the zinc-containing alcohol dehydrogenase family. Quinone oxidoreductase subfamily.</text>
</comment>
<keyword evidence="2" id="KW-0521">NADP</keyword>
<evidence type="ECO:0000259" key="4">
    <source>
        <dbReference type="SMART" id="SM00829"/>
    </source>
</evidence>
<dbReference type="AlphaFoldDB" id="Q1N5X7"/>
<keyword evidence="3" id="KW-0560">Oxidoreductase</keyword>
<dbReference type="InterPro" id="IPR011032">
    <property type="entry name" value="GroES-like_sf"/>
</dbReference>
<dbReference type="STRING" id="207949.RED65_10494"/>
<dbReference type="InterPro" id="IPR014182">
    <property type="entry name" value="ADH_Zn_typ-1"/>
</dbReference>
<dbReference type="Pfam" id="PF08240">
    <property type="entry name" value="ADH_N"/>
    <property type="match status" value="1"/>
</dbReference>
<reference evidence="5 6" key="1">
    <citation type="submission" date="2006-03" db="EMBL/GenBank/DDBJ databases">
        <authorList>
            <person name="Pinhassi J."/>
            <person name="Pedros-Alio C."/>
            <person name="Ferriera S."/>
            <person name="Johnson J."/>
            <person name="Kravitz S."/>
            <person name="Halpern A."/>
            <person name="Remington K."/>
            <person name="Beeson K."/>
            <person name="Tran B."/>
            <person name="Rogers Y.-H."/>
            <person name="Friedman R."/>
            <person name="Venter J.C."/>
        </authorList>
    </citation>
    <scope>NUCLEOTIDE SEQUENCE [LARGE SCALE GENOMIC DNA]</scope>
    <source>
        <strain evidence="5 6">RED65</strain>
    </source>
</reference>
<dbReference type="GO" id="GO:0008270">
    <property type="term" value="F:zinc ion binding"/>
    <property type="evidence" value="ECO:0007669"/>
    <property type="project" value="InterPro"/>
</dbReference>
<dbReference type="PANTHER" id="PTHR44154">
    <property type="entry name" value="QUINONE OXIDOREDUCTASE"/>
    <property type="match status" value="1"/>
</dbReference>
<accession>Q1N5X7</accession>
<dbReference type="NCBIfam" id="TIGR02817">
    <property type="entry name" value="adh_fam_1"/>
    <property type="match status" value="1"/>
</dbReference>
<sequence>MKAIVFDKSLPITEPNALFETELPKPEASGRDLLIKVQAISVNPIDSKLRLRLLPEKGEPKTLGFDAVGIVEEVGEKVCLFKKGDRVFYAGDMTRAGSNAEYQLVDERIVGSAPSSLTDEGLAAMPLTCITAHELLFDRLQFDQTSSYTKHPNVLLVTAGAGGVGSALIQLAKAKCRQNIVIATASKEESKAYCKQLGADYVIDHSPQRESIAEQIKALGIAPVSHIASLTHTSQHFDDFIEVIKPQGKIALIDDPAEPLNIQALKLKSVSLHWELMFTRSKFETDDMVRQHFILNEVSELLERDKIQSTMKQHFGSITAANLIKAHEAIETGQTMGKIVLSGWD</sequence>
<dbReference type="OrthoDB" id="9785812at2"/>
<dbReference type="InterPro" id="IPR013149">
    <property type="entry name" value="ADH-like_C"/>
</dbReference>
<dbReference type="GO" id="GO:0016491">
    <property type="term" value="F:oxidoreductase activity"/>
    <property type="evidence" value="ECO:0007669"/>
    <property type="project" value="UniProtKB-KW"/>
</dbReference>
<protein>
    <recommendedName>
        <fullName evidence="3">Zinc-type alcohol dehydrogenase-like protein</fullName>
    </recommendedName>
</protein>
<keyword evidence="6" id="KW-1185">Reference proteome</keyword>
<dbReference type="Gene3D" id="3.40.50.720">
    <property type="entry name" value="NAD(P)-binding Rossmann-like Domain"/>
    <property type="match status" value="1"/>
</dbReference>
<keyword evidence="3" id="KW-0862">Zinc</keyword>
<evidence type="ECO:0000313" key="6">
    <source>
        <dbReference type="Proteomes" id="UP000004263"/>
    </source>
</evidence>
<evidence type="ECO:0000256" key="1">
    <source>
        <dbReference type="ARBA" id="ARBA00010371"/>
    </source>
</evidence>
<name>Q1N5X7_9GAMM</name>
<dbReference type="RefSeq" id="WP_007017236.1">
    <property type="nucleotide sequence ID" value="NZ_CH724113.1"/>
</dbReference>
<dbReference type="Proteomes" id="UP000004263">
    <property type="component" value="Unassembled WGS sequence"/>
</dbReference>
<dbReference type="PANTHER" id="PTHR44154:SF1">
    <property type="entry name" value="QUINONE OXIDOREDUCTASE"/>
    <property type="match status" value="1"/>
</dbReference>
<keyword evidence="3" id="KW-0479">Metal-binding</keyword>
<dbReference type="InterPro" id="IPR020843">
    <property type="entry name" value="ER"/>
</dbReference>
<gene>
    <name evidence="5" type="ORF">RED65_10494</name>
</gene>
<evidence type="ECO:0000313" key="5">
    <source>
        <dbReference type="EMBL" id="EAT13815.1"/>
    </source>
</evidence>
<proteinExistence type="inferred from homology"/>
<dbReference type="CDD" id="cd08252">
    <property type="entry name" value="AL_MDR"/>
    <property type="match status" value="1"/>
</dbReference>
<dbReference type="SUPFAM" id="SSF51735">
    <property type="entry name" value="NAD(P)-binding Rossmann-fold domains"/>
    <property type="match status" value="1"/>
</dbReference>
<organism evidence="5 6">
    <name type="scientific">Bermanella marisrubri</name>
    <dbReference type="NCBI Taxonomy" id="207949"/>
    <lineage>
        <taxon>Bacteria</taxon>
        <taxon>Pseudomonadati</taxon>
        <taxon>Pseudomonadota</taxon>
        <taxon>Gammaproteobacteria</taxon>
        <taxon>Oceanospirillales</taxon>
        <taxon>Oceanospirillaceae</taxon>
        <taxon>Bermanella</taxon>
    </lineage>
</organism>
<dbReference type="SUPFAM" id="SSF50129">
    <property type="entry name" value="GroES-like"/>
    <property type="match status" value="1"/>
</dbReference>
<evidence type="ECO:0000256" key="3">
    <source>
        <dbReference type="RuleBase" id="RU364000"/>
    </source>
</evidence>
<dbReference type="InterPro" id="IPR051603">
    <property type="entry name" value="Zinc-ADH_QOR/CCCR"/>
</dbReference>
<dbReference type="EMBL" id="AAQH01000001">
    <property type="protein sequence ID" value="EAT13815.1"/>
    <property type="molecule type" value="Genomic_DNA"/>
</dbReference>